<dbReference type="InterPro" id="IPR002110">
    <property type="entry name" value="Ankyrin_rpt"/>
</dbReference>
<dbReference type="SMART" id="SM00248">
    <property type="entry name" value="ANK"/>
    <property type="match status" value="4"/>
</dbReference>
<organism evidence="4 5">
    <name type="scientific">Aggregatibacter segnis ATCC 33393</name>
    <dbReference type="NCBI Taxonomy" id="888057"/>
    <lineage>
        <taxon>Bacteria</taxon>
        <taxon>Pseudomonadati</taxon>
        <taxon>Pseudomonadota</taxon>
        <taxon>Gammaproteobacteria</taxon>
        <taxon>Pasteurellales</taxon>
        <taxon>Pasteurellaceae</taxon>
        <taxon>Aggregatibacter</taxon>
    </lineage>
</organism>
<dbReference type="PROSITE" id="PS50088">
    <property type="entry name" value="ANK_REPEAT"/>
    <property type="match status" value="1"/>
</dbReference>
<evidence type="ECO:0000313" key="4">
    <source>
        <dbReference type="EMBL" id="EFU66781.1"/>
    </source>
</evidence>
<proteinExistence type="predicted"/>
<sequence length="769" mass="89920">MSLTMFNTKSLFPTPLENLRFFTQLCDLPIKENKKELDDIVYNKTIHPNKLKRIVNEIWHDNVKEVFPDEIVKTTSDAIIHHFRSYLDLVGEVPVDGLDRKKLQLILILFYFSAVTHQFLIQCVPEKYFFPNIESLIDHKKNSVKTILIHLKENNHLWQEYIKTLDRDGKNKLGRWERGEYLFSYQELKSLGDKSEEWKKIKFWLFIARIFDAIRKEELSDLFFFSLQKFHQLYQNKGANTASSISYYSLLSAIVKIQQVTNQKLAQQVATDYGQLRFEHLSLDKLKTSEAKDLAWRELTVLRAIVKNYGELENQKYHWDWLQARWLLLSGNLEKAVEMYKQAVDNALFRAGKTLKHIVQEAIVASAFLEKKDKLSQRKLLSHLKNAAILFNYELPSINSDTEKINHKEMIADWEVDMWARAFGQVFPRQGWFNGTDYPLLKPRSISLSTFDYESIKPDYKNPNRIVSIADGTKRMPQLVYFCWRWGERAISKEKENDIFKIIKKLLDNNADVNALSSENESALLFALETLNVLALPCVKQNRRLFDLLIQYSHTPKTINSQTSKKQKYPLRLAVETGRADVVQKILEMGAKPDMVNFEKLTPLYFCMSMFDQLTNPQKIKTLIEESYPLDNQQAQLQQEYFRRNSEKAFYSWQKSTDNLEIEEIIKSVSVEVTQKQLEKYSSEEELLKIVQLLLDAGADPNYKHDVQHIRGYTPLMLAIELNNNLVFEAMKKAGGDTSITYDYYDGKKWCKGSCADIKSYYSSQDIEL</sequence>
<dbReference type="InterPro" id="IPR036770">
    <property type="entry name" value="Ankyrin_rpt-contain_sf"/>
</dbReference>
<reference evidence="4 5" key="1">
    <citation type="submission" date="2010-12" db="EMBL/GenBank/DDBJ databases">
        <authorList>
            <person name="Muzny D."/>
            <person name="Qin X."/>
            <person name="Deng J."/>
            <person name="Jiang H."/>
            <person name="Liu Y."/>
            <person name="Qu J."/>
            <person name="Song X.-Z."/>
            <person name="Zhang L."/>
            <person name="Thornton R."/>
            <person name="Coyle M."/>
            <person name="Francisco L."/>
            <person name="Jackson L."/>
            <person name="Javaid M."/>
            <person name="Korchina V."/>
            <person name="Kovar C."/>
            <person name="Mata R."/>
            <person name="Mathew T."/>
            <person name="Ngo R."/>
            <person name="Nguyen L."/>
            <person name="Nguyen N."/>
            <person name="Okwuonu G."/>
            <person name="Ongeri F."/>
            <person name="Pham C."/>
            <person name="Simmons D."/>
            <person name="Wilczek-Boney K."/>
            <person name="Hale W."/>
            <person name="Jakkamsetti A."/>
            <person name="Pham P."/>
            <person name="Ruth R."/>
            <person name="San Lucas F."/>
            <person name="Warren J."/>
            <person name="Zhang J."/>
            <person name="Zhao Z."/>
            <person name="Zhou C."/>
            <person name="Zhu D."/>
            <person name="Lee S."/>
            <person name="Bess C."/>
            <person name="Blankenburg K."/>
            <person name="Forbes L."/>
            <person name="Fu Q."/>
            <person name="Gubbala S."/>
            <person name="Hirani K."/>
            <person name="Jayaseelan J.C."/>
            <person name="Lara F."/>
            <person name="Munidasa M."/>
            <person name="Palculict T."/>
            <person name="Patil S."/>
            <person name="Pu L.-L."/>
            <person name="Saada N."/>
            <person name="Tang L."/>
            <person name="Weissenberger G."/>
            <person name="Zhu Y."/>
            <person name="Hemphill L."/>
            <person name="Shang Y."/>
            <person name="Youmans B."/>
            <person name="Ayvaz T."/>
            <person name="Ross M."/>
            <person name="Santibanez J."/>
            <person name="Aqrawi P."/>
            <person name="Gross S."/>
            <person name="Joshi V."/>
            <person name="Fowler G."/>
            <person name="Nazareth L."/>
            <person name="Reid J."/>
            <person name="Worley K."/>
            <person name="Petrosino J."/>
            <person name="Highlander S."/>
            <person name="Gibbs R."/>
        </authorList>
    </citation>
    <scope>NUCLEOTIDE SEQUENCE [LARGE SCALE GENOMIC DNA]</scope>
    <source>
        <strain evidence="4 5">ATCC 33393</strain>
    </source>
</reference>
<gene>
    <name evidence="4" type="ORF">HMPREF9064_1924</name>
</gene>
<accession>E6L0M0</accession>
<dbReference type="PROSITE" id="PS50297">
    <property type="entry name" value="ANK_REP_REGION"/>
    <property type="match status" value="1"/>
</dbReference>
<feature type="repeat" description="ANK" evidence="3">
    <location>
        <begin position="566"/>
        <end position="598"/>
    </location>
</feature>
<keyword evidence="2 3" id="KW-0040">ANK repeat</keyword>
<evidence type="ECO:0000313" key="5">
    <source>
        <dbReference type="Proteomes" id="UP000032871"/>
    </source>
</evidence>
<keyword evidence="1" id="KW-0677">Repeat</keyword>
<dbReference type="AlphaFoldDB" id="E6L0M0"/>
<keyword evidence="5" id="KW-1185">Reference proteome</keyword>
<dbReference type="PANTHER" id="PTHR24198:SF165">
    <property type="entry name" value="ANKYRIN REPEAT-CONTAINING PROTEIN-RELATED"/>
    <property type="match status" value="1"/>
</dbReference>
<dbReference type="EMBL" id="AEPS01000015">
    <property type="protein sequence ID" value="EFU66781.1"/>
    <property type="molecule type" value="Genomic_DNA"/>
</dbReference>
<dbReference type="PANTHER" id="PTHR24198">
    <property type="entry name" value="ANKYRIN REPEAT AND PROTEIN KINASE DOMAIN-CONTAINING PROTEIN"/>
    <property type="match status" value="1"/>
</dbReference>
<evidence type="ECO:0000256" key="2">
    <source>
        <dbReference type="ARBA" id="ARBA00023043"/>
    </source>
</evidence>
<name>E6L0M0_9PAST</name>
<comment type="caution">
    <text evidence="4">The sequence shown here is derived from an EMBL/GenBank/DDBJ whole genome shotgun (WGS) entry which is preliminary data.</text>
</comment>
<dbReference type="SUPFAM" id="SSF48403">
    <property type="entry name" value="Ankyrin repeat"/>
    <property type="match status" value="1"/>
</dbReference>
<evidence type="ECO:0000256" key="1">
    <source>
        <dbReference type="ARBA" id="ARBA00022737"/>
    </source>
</evidence>
<dbReference type="Gene3D" id="1.25.40.20">
    <property type="entry name" value="Ankyrin repeat-containing domain"/>
    <property type="match status" value="2"/>
</dbReference>
<protein>
    <submittedName>
        <fullName evidence="4">Ankyrin repeat protein</fullName>
    </submittedName>
</protein>
<dbReference type="Proteomes" id="UP000032871">
    <property type="component" value="Unassembled WGS sequence"/>
</dbReference>
<evidence type="ECO:0000256" key="3">
    <source>
        <dbReference type="PROSITE-ProRule" id="PRU00023"/>
    </source>
</evidence>
<dbReference type="HOGENOM" id="CLU_363172_0_0_6"/>